<reference evidence="1 2" key="1">
    <citation type="submission" date="2018-01" db="EMBL/GenBank/DDBJ databases">
        <title>Genome sequence of Iodobacter sp. strain PCH194 isolated from Indian Trans-Himalaya.</title>
        <authorList>
            <person name="Kumar V."/>
            <person name="Thakur V."/>
            <person name="Kumar S."/>
            <person name="Singh D."/>
        </authorList>
    </citation>
    <scope>NUCLEOTIDE SEQUENCE [LARGE SCALE GENOMIC DNA]</scope>
    <source>
        <strain evidence="1 2">PCH194</strain>
    </source>
</reference>
<organism evidence="1 2">
    <name type="scientific">Iodobacter fluviatilis</name>
    <dbReference type="NCBI Taxonomy" id="537"/>
    <lineage>
        <taxon>Bacteria</taxon>
        <taxon>Pseudomonadati</taxon>
        <taxon>Pseudomonadota</taxon>
        <taxon>Betaproteobacteria</taxon>
        <taxon>Neisseriales</taxon>
        <taxon>Chitinibacteraceae</taxon>
        <taxon>Iodobacter</taxon>
    </lineage>
</organism>
<proteinExistence type="predicted"/>
<dbReference type="KEGG" id="ifl:C1H71_15310"/>
<evidence type="ECO:0000313" key="2">
    <source>
        <dbReference type="Proteomes" id="UP000515917"/>
    </source>
</evidence>
<protein>
    <submittedName>
        <fullName evidence="1">Uncharacterized protein</fullName>
    </submittedName>
</protein>
<gene>
    <name evidence="1" type="ORF">C1H71_15310</name>
</gene>
<name>A0A7G3GBU6_9NEIS</name>
<dbReference type="EMBL" id="CP025781">
    <property type="protein sequence ID" value="QBC44766.1"/>
    <property type="molecule type" value="Genomic_DNA"/>
</dbReference>
<dbReference type="AlphaFoldDB" id="A0A7G3GBU6"/>
<dbReference type="Proteomes" id="UP000515917">
    <property type="component" value="Chromosome"/>
</dbReference>
<keyword evidence="2" id="KW-1185">Reference proteome</keyword>
<sequence>MAISYPASAASALIVLLTACGGGLSVDFNPPPPIVLEPWTGPSSYMAYKPETLDAASLVVVAGADGAVILDGKKRNFQAKQTGLRFNFTAGSPWNHDGLSFIGGSEQLNDSQIDYLIYSDKKSRADIGNGSSKNANPAMDFISLCAPDQQHLLINAAAIQLNDMNSFLNKTLSSKRHDKGTCLDDGRRKTLMFDAVGGAKEIITGEPAIAISADDFKRLLAGMSLATQDNQGSRTMRFYKFKDANGERLGIQEFVRYPADNNKNYIRIWY</sequence>
<dbReference type="RefSeq" id="WP_130107286.1">
    <property type="nucleotide sequence ID" value="NZ_CP025781.1"/>
</dbReference>
<evidence type="ECO:0000313" key="1">
    <source>
        <dbReference type="EMBL" id="QBC44766.1"/>
    </source>
</evidence>
<accession>A0A7G3GBU6</accession>